<dbReference type="InterPro" id="IPR018073">
    <property type="entry name" value="Prot_inh_cystat_CS"/>
</dbReference>
<name>A0A8S4BQX3_9TELE</name>
<evidence type="ECO:0000313" key="6">
    <source>
        <dbReference type="Proteomes" id="UP000677803"/>
    </source>
</evidence>
<sequence length="134" mass="15174">MFVCFLFVVCVLAAGRFPDAKHVMIGQPQKVPVNSPSVVKAARFAVVEFNRANIQEQFAYKVLNITSAKTQIVAGINYILDVNLGRTVCRRRDTNDTKPCALHADPKERECHFIVTEVPWENLHALTQHKCHRD</sequence>
<dbReference type="InterPro" id="IPR046350">
    <property type="entry name" value="Cystatin_sf"/>
</dbReference>
<dbReference type="GO" id="GO:0031982">
    <property type="term" value="C:vesicle"/>
    <property type="evidence" value="ECO:0007669"/>
    <property type="project" value="TreeGrafter"/>
</dbReference>
<dbReference type="Pfam" id="PF00031">
    <property type="entry name" value="Cystatin"/>
    <property type="match status" value="1"/>
</dbReference>
<dbReference type="GO" id="GO:0005615">
    <property type="term" value="C:extracellular space"/>
    <property type="evidence" value="ECO:0007669"/>
    <property type="project" value="TreeGrafter"/>
</dbReference>
<keyword evidence="6" id="KW-1185">Reference proteome</keyword>
<comment type="similarity">
    <text evidence="1">Belongs to the cystatin family.</text>
</comment>
<reference evidence="5" key="1">
    <citation type="submission" date="2021-05" db="EMBL/GenBank/DDBJ databases">
        <authorList>
            <person name="Tigano A."/>
        </authorList>
    </citation>
    <scope>NUCLEOTIDE SEQUENCE</scope>
</reference>
<evidence type="ECO:0000256" key="3">
    <source>
        <dbReference type="SAM" id="SignalP"/>
    </source>
</evidence>
<evidence type="ECO:0000259" key="4">
    <source>
        <dbReference type="SMART" id="SM00043"/>
    </source>
</evidence>
<dbReference type="PANTHER" id="PTHR46186">
    <property type="entry name" value="CYSTATIN"/>
    <property type="match status" value="1"/>
</dbReference>
<evidence type="ECO:0000313" key="5">
    <source>
        <dbReference type="EMBL" id="CAG6017089.1"/>
    </source>
</evidence>
<dbReference type="CDD" id="cd00042">
    <property type="entry name" value="CY"/>
    <property type="match status" value="1"/>
</dbReference>
<feature type="domain" description="Cystatin" evidence="4">
    <location>
        <begin position="23"/>
        <end position="132"/>
    </location>
</feature>
<dbReference type="PANTHER" id="PTHR46186:SF12">
    <property type="entry name" value="CYSTATIN C (AMYLOID ANGIOPATHY AND CEREBRAL HEMORRHAGE)-RELATED"/>
    <property type="match status" value="1"/>
</dbReference>
<dbReference type="SUPFAM" id="SSF54403">
    <property type="entry name" value="Cystatin/monellin"/>
    <property type="match status" value="1"/>
</dbReference>
<dbReference type="GO" id="GO:0005737">
    <property type="term" value="C:cytoplasm"/>
    <property type="evidence" value="ECO:0007669"/>
    <property type="project" value="TreeGrafter"/>
</dbReference>
<dbReference type="GO" id="GO:0004869">
    <property type="term" value="F:cysteine-type endopeptidase inhibitor activity"/>
    <property type="evidence" value="ECO:0007669"/>
    <property type="project" value="InterPro"/>
</dbReference>
<dbReference type="OrthoDB" id="1908104at2759"/>
<dbReference type="Proteomes" id="UP000677803">
    <property type="component" value="Unassembled WGS sequence"/>
</dbReference>
<dbReference type="EMBL" id="CAJRST010039999">
    <property type="protein sequence ID" value="CAG6017089.1"/>
    <property type="molecule type" value="Genomic_DNA"/>
</dbReference>
<dbReference type="SMART" id="SM00043">
    <property type="entry name" value="CY"/>
    <property type="match status" value="1"/>
</dbReference>
<feature type="chain" id="PRO_5035862432" evidence="3">
    <location>
        <begin position="16"/>
        <end position="134"/>
    </location>
</feature>
<comment type="caution">
    <text evidence="5">The sequence shown here is derived from an EMBL/GenBank/DDBJ whole genome shotgun (WGS) entry which is preliminary data.</text>
</comment>
<dbReference type="PROSITE" id="PS00287">
    <property type="entry name" value="CYSTATIN"/>
    <property type="match status" value="1"/>
</dbReference>
<proteinExistence type="inferred from homology"/>
<dbReference type="FunFam" id="3.10.450.10:FF:000004">
    <property type="entry name" value="Cystatin C"/>
    <property type="match status" value="1"/>
</dbReference>
<gene>
    <name evidence="5" type="ORF">MMEN_LOCUS20599</name>
</gene>
<accession>A0A8S4BQX3</accession>
<feature type="signal peptide" evidence="3">
    <location>
        <begin position="1"/>
        <end position="15"/>
    </location>
</feature>
<keyword evidence="3" id="KW-0732">Signal</keyword>
<evidence type="ECO:0000256" key="1">
    <source>
        <dbReference type="ARBA" id="ARBA00009403"/>
    </source>
</evidence>
<evidence type="ECO:0000256" key="2">
    <source>
        <dbReference type="ARBA" id="ARBA00023157"/>
    </source>
</evidence>
<dbReference type="AlphaFoldDB" id="A0A8S4BQX3"/>
<dbReference type="Gene3D" id="3.10.450.10">
    <property type="match status" value="1"/>
</dbReference>
<organism evidence="5 6">
    <name type="scientific">Menidia menidia</name>
    <name type="common">Atlantic silverside</name>
    <dbReference type="NCBI Taxonomy" id="238744"/>
    <lineage>
        <taxon>Eukaryota</taxon>
        <taxon>Metazoa</taxon>
        <taxon>Chordata</taxon>
        <taxon>Craniata</taxon>
        <taxon>Vertebrata</taxon>
        <taxon>Euteleostomi</taxon>
        <taxon>Actinopterygii</taxon>
        <taxon>Neopterygii</taxon>
        <taxon>Teleostei</taxon>
        <taxon>Neoteleostei</taxon>
        <taxon>Acanthomorphata</taxon>
        <taxon>Ovalentaria</taxon>
        <taxon>Atherinomorphae</taxon>
        <taxon>Atheriniformes</taxon>
        <taxon>Atherinopsidae</taxon>
        <taxon>Menidiinae</taxon>
        <taxon>Menidia</taxon>
    </lineage>
</organism>
<keyword evidence="2" id="KW-1015">Disulfide bond</keyword>
<protein>
    <submittedName>
        <fullName evidence="5">(Atlantic silverside) hypothetical protein</fullName>
    </submittedName>
</protein>
<dbReference type="InterPro" id="IPR000010">
    <property type="entry name" value="Cystatin_dom"/>
</dbReference>